<dbReference type="Gene3D" id="3.40.50.2300">
    <property type="match status" value="2"/>
</dbReference>
<dbReference type="Pfam" id="PF00356">
    <property type="entry name" value="LacI"/>
    <property type="match status" value="1"/>
</dbReference>
<dbReference type="GO" id="GO:0003700">
    <property type="term" value="F:DNA-binding transcription factor activity"/>
    <property type="evidence" value="ECO:0007669"/>
    <property type="project" value="TreeGrafter"/>
</dbReference>
<dbReference type="AlphaFoldDB" id="A0A285H001"/>
<dbReference type="PROSITE" id="PS00356">
    <property type="entry name" value="HTH_LACI_1"/>
    <property type="match status" value="1"/>
</dbReference>
<dbReference type="OrthoDB" id="9784962at2"/>
<dbReference type="InterPro" id="IPR046335">
    <property type="entry name" value="LacI/GalR-like_sensor"/>
</dbReference>
<keyword evidence="3" id="KW-0804">Transcription</keyword>
<keyword evidence="1" id="KW-0805">Transcription regulation</keyword>
<dbReference type="CDD" id="cd06267">
    <property type="entry name" value="PBP1_LacI_sugar_binding-like"/>
    <property type="match status" value="1"/>
</dbReference>
<dbReference type="PANTHER" id="PTHR30146">
    <property type="entry name" value="LACI-RELATED TRANSCRIPTIONAL REPRESSOR"/>
    <property type="match status" value="1"/>
</dbReference>
<feature type="domain" description="HTH lacI-type" evidence="4">
    <location>
        <begin position="4"/>
        <end position="58"/>
    </location>
</feature>
<dbReference type="InterPro" id="IPR028082">
    <property type="entry name" value="Peripla_BP_I"/>
</dbReference>
<evidence type="ECO:0000256" key="3">
    <source>
        <dbReference type="ARBA" id="ARBA00023163"/>
    </source>
</evidence>
<evidence type="ECO:0000313" key="5">
    <source>
        <dbReference type="EMBL" id="SNY29159.1"/>
    </source>
</evidence>
<protein>
    <submittedName>
        <fullName evidence="5">Transcriptional regulator, LacI family</fullName>
    </submittedName>
</protein>
<dbReference type="Proteomes" id="UP000219573">
    <property type="component" value="Unassembled WGS sequence"/>
</dbReference>
<name>A0A285H001_9FIRM</name>
<gene>
    <name evidence="5" type="ORF">SAMN06265827_112119</name>
</gene>
<evidence type="ECO:0000256" key="2">
    <source>
        <dbReference type="ARBA" id="ARBA00023125"/>
    </source>
</evidence>
<evidence type="ECO:0000259" key="4">
    <source>
        <dbReference type="PROSITE" id="PS50932"/>
    </source>
</evidence>
<dbReference type="SMART" id="SM00354">
    <property type="entry name" value="HTH_LACI"/>
    <property type="match status" value="1"/>
</dbReference>
<dbReference type="CDD" id="cd01392">
    <property type="entry name" value="HTH_LacI"/>
    <property type="match status" value="1"/>
</dbReference>
<dbReference type="RefSeq" id="WP_097017899.1">
    <property type="nucleotide sequence ID" value="NZ_OBDZ01000012.1"/>
</dbReference>
<accession>A0A285H001</accession>
<dbReference type="SUPFAM" id="SSF53822">
    <property type="entry name" value="Periplasmic binding protein-like I"/>
    <property type="match status" value="1"/>
</dbReference>
<organism evidence="5 6">
    <name type="scientific">Orenia metallireducens</name>
    <dbReference type="NCBI Taxonomy" id="1413210"/>
    <lineage>
        <taxon>Bacteria</taxon>
        <taxon>Bacillati</taxon>
        <taxon>Bacillota</taxon>
        <taxon>Clostridia</taxon>
        <taxon>Halanaerobiales</taxon>
        <taxon>Halobacteroidaceae</taxon>
        <taxon>Orenia</taxon>
    </lineage>
</organism>
<dbReference type="FunFam" id="1.10.260.40:FF:000002">
    <property type="entry name" value="HTH-type transcriptional repressor PurR"/>
    <property type="match status" value="1"/>
</dbReference>
<dbReference type="PROSITE" id="PS50932">
    <property type="entry name" value="HTH_LACI_2"/>
    <property type="match status" value="1"/>
</dbReference>
<dbReference type="GO" id="GO:0000976">
    <property type="term" value="F:transcription cis-regulatory region binding"/>
    <property type="evidence" value="ECO:0007669"/>
    <property type="project" value="TreeGrafter"/>
</dbReference>
<dbReference type="InterPro" id="IPR000843">
    <property type="entry name" value="HTH_LacI"/>
</dbReference>
<dbReference type="Gene3D" id="1.10.260.40">
    <property type="entry name" value="lambda repressor-like DNA-binding domains"/>
    <property type="match status" value="1"/>
</dbReference>
<dbReference type="EMBL" id="OBDZ01000012">
    <property type="protein sequence ID" value="SNY29159.1"/>
    <property type="molecule type" value="Genomic_DNA"/>
</dbReference>
<keyword evidence="6" id="KW-1185">Reference proteome</keyword>
<dbReference type="PANTHER" id="PTHR30146:SF109">
    <property type="entry name" value="HTH-TYPE TRANSCRIPTIONAL REGULATOR GALS"/>
    <property type="match status" value="1"/>
</dbReference>
<dbReference type="Pfam" id="PF13377">
    <property type="entry name" value="Peripla_BP_3"/>
    <property type="match status" value="1"/>
</dbReference>
<keyword evidence="2" id="KW-0238">DNA-binding</keyword>
<evidence type="ECO:0000256" key="1">
    <source>
        <dbReference type="ARBA" id="ARBA00023015"/>
    </source>
</evidence>
<dbReference type="InterPro" id="IPR010982">
    <property type="entry name" value="Lambda_DNA-bd_dom_sf"/>
</dbReference>
<reference evidence="6" key="1">
    <citation type="submission" date="2017-09" db="EMBL/GenBank/DDBJ databases">
        <authorList>
            <person name="Varghese N."/>
            <person name="Submissions S."/>
        </authorList>
    </citation>
    <scope>NUCLEOTIDE SEQUENCE [LARGE SCALE GENOMIC DNA]</scope>
    <source>
        <strain evidence="6">MSL47</strain>
    </source>
</reference>
<evidence type="ECO:0000313" key="6">
    <source>
        <dbReference type="Proteomes" id="UP000219573"/>
    </source>
</evidence>
<sequence>MEKVTIYDVAKEANVGIGTVSRVLNNSQRVSDKTKKKVLKAIKRLKYQPNAMARGLALQKTGSIGILVPAVTSHFFIEVLKGVQHGLEERDMDLVLYNVNFDDSYNISNKERYINRILSEKRVDGVLAITMKMTEDEINRFKNLRVPLVLVNDFYEKISSVFVDDLAGAKKATNYLTALNHQRIAFLNGCMDCRQGQDRMKGFKTALLEANTGVYDELIKIGDFNKESGYEMMKEILDLPREDYPTAIFAASDIQAIGALEAINEAGYSVPEDFSLVGYDNIELSKYLKLTTIAQPMFEMGKLGVELLVDSIQSNGDEIVQKELEPELLIRESC</sequence>
<dbReference type="SUPFAM" id="SSF47413">
    <property type="entry name" value="lambda repressor-like DNA-binding domains"/>
    <property type="match status" value="1"/>
</dbReference>
<proteinExistence type="predicted"/>